<sequence>MMMLRKTLIWWTLNPLYFVGHWCAKGIKTYKRYTMHKGIVSWCACVSHHRKALIVFEYTSMLLDSSALEHHQQLQQADLHQCLLNMPLCNSCISA</sequence>
<accession>A0A2P2M193</accession>
<dbReference type="AlphaFoldDB" id="A0A2P2M193"/>
<feature type="signal peptide" evidence="1">
    <location>
        <begin position="1"/>
        <end position="24"/>
    </location>
</feature>
<evidence type="ECO:0000256" key="1">
    <source>
        <dbReference type="SAM" id="SignalP"/>
    </source>
</evidence>
<reference evidence="3" key="1">
    <citation type="submission" date="2018-02" db="EMBL/GenBank/DDBJ databases">
        <title>Rhizophora mucronata_Transcriptome.</title>
        <authorList>
            <person name="Meera S.P."/>
            <person name="Sreeshan A."/>
            <person name="Augustine A."/>
        </authorList>
    </citation>
    <scope>NUCLEOTIDE SEQUENCE</scope>
    <source>
        <tissue evidence="3">Leaf</tissue>
    </source>
</reference>
<proteinExistence type="predicted"/>
<dbReference type="EMBL" id="GGEC01043509">
    <property type="protein sequence ID" value="MBX23993.1"/>
    <property type="molecule type" value="Transcribed_RNA"/>
</dbReference>
<evidence type="ECO:0000313" key="3">
    <source>
        <dbReference type="EMBL" id="MBX23985.1"/>
    </source>
</evidence>
<dbReference type="EMBL" id="GGEC01043497">
    <property type="protein sequence ID" value="MBX23981.1"/>
    <property type="molecule type" value="Transcribed_RNA"/>
</dbReference>
<organism evidence="3">
    <name type="scientific">Rhizophora mucronata</name>
    <name type="common">Asiatic mangrove</name>
    <dbReference type="NCBI Taxonomy" id="61149"/>
    <lineage>
        <taxon>Eukaryota</taxon>
        <taxon>Viridiplantae</taxon>
        <taxon>Streptophyta</taxon>
        <taxon>Embryophyta</taxon>
        <taxon>Tracheophyta</taxon>
        <taxon>Spermatophyta</taxon>
        <taxon>Magnoliopsida</taxon>
        <taxon>eudicotyledons</taxon>
        <taxon>Gunneridae</taxon>
        <taxon>Pentapetalae</taxon>
        <taxon>rosids</taxon>
        <taxon>fabids</taxon>
        <taxon>Malpighiales</taxon>
        <taxon>Rhizophoraceae</taxon>
        <taxon>Rhizophora</taxon>
    </lineage>
</organism>
<evidence type="ECO:0000313" key="2">
    <source>
        <dbReference type="EMBL" id="MBX23981.1"/>
    </source>
</evidence>
<keyword evidence="1" id="KW-0732">Signal</keyword>
<name>A0A2P2M193_RHIMU</name>
<protein>
    <submittedName>
        <fullName evidence="2">Uncharacterized protein LOC8280413</fullName>
    </submittedName>
    <submittedName>
        <fullName evidence="3">Uncharacterized protein MANES_11G120300</fullName>
    </submittedName>
</protein>
<dbReference type="EMBL" id="GGEC01043501">
    <property type="protein sequence ID" value="MBX23985.1"/>
    <property type="molecule type" value="Transcribed_RNA"/>
</dbReference>
<feature type="chain" id="PRO_5015085091" evidence="1">
    <location>
        <begin position="25"/>
        <end position="95"/>
    </location>
</feature>